<dbReference type="Proteomes" id="UP000016931">
    <property type="component" value="Unassembled WGS sequence"/>
</dbReference>
<evidence type="ECO:0000256" key="3">
    <source>
        <dbReference type="ARBA" id="ARBA00022833"/>
    </source>
</evidence>
<dbReference type="RefSeq" id="XP_016765715.1">
    <property type="nucleotide sequence ID" value="XM_016901040.1"/>
</dbReference>
<evidence type="ECO:0000313" key="7">
    <source>
        <dbReference type="Proteomes" id="UP000016931"/>
    </source>
</evidence>
<dbReference type="PANTHER" id="PTHR15315:SF26">
    <property type="entry name" value="E3 UBIQUITIN-PROTEIN LIGASE NRDP1"/>
    <property type="match status" value="1"/>
</dbReference>
<protein>
    <recommendedName>
        <fullName evidence="5">RING-type domain-containing protein</fullName>
    </recommendedName>
</protein>
<dbReference type="eggNOG" id="ENOG502RV51">
    <property type="taxonomic scope" value="Eukaryota"/>
</dbReference>
<dbReference type="Gene3D" id="3.30.40.10">
    <property type="entry name" value="Zinc/RING finger domain, C3HC4 (zinc finger)"/>
    <property type="match status" value="1"/>
</dbReference>
<accession>N1QNT8</accession>
<keyword evidence="3" id="KW-0862">Zinc</keyword>
<evidence type="ECO:0000256" key="2">
    <source>
        <dbReference type="ARBA" id="ARBA00022771"/>
    </source>
</evidence>
<keyword evidence="2 4" id="KW-0863">Zinc-finger</keyword>
<evidence type="ECO:0000313" key="6">
    <source>
        <dbReference type="EMBL" id="EMF17594.1"/>
    </source>
</evidence>
<feature type="domain" description="RING-type" evidence="5">
    <location>
        <begin position="73"/>
        <end position="111"/>
    </location>
</feature>
<evidence type="ECO:0000259" key="5">
    <source>
        <dbReference type="PROSITE" id="PS50089"/>
    </source>
</evidence>
<keyword evidence="1" id="KW-0479">Metal-binding</keyword>
<dbReference type="OrthoDB" id="3650892at2759"/>
<dbReference type="InterPro" id="IPR013083">
    <property type="entry name" value="Znf_RING/FYVE/PHD"/>
</dbReference>
<dbReference type="PROSITE" id="PS00518">
    <property type="entry name" value="ZF_RING_1"/>
    <property type="match status" value="1"/>
</dbReference>
<keyword evidence="7" id="KW-1185">Reference proteome</keyword>
<reference evidence="6 7" key="1">
    <citation type="journal article" date="2012" name="PLoS Pathog.">
        <title>Diverse lifestyles and strategies of plant pathogenesis encoded in the genomes of eighteen Dothideomycetes fungi.</title>
        <authorList>
            <person name="Ohm R.A."/>
            <person name="Feau N."/>
            <person name="Henrissat B."/>
            <person name="Schoch C.L."/>
            <person name="Horwitz B.A."/>
            <person name="Barry K.W."/>
            <person name="Condon B.J."/>
            <person name="Copeland A.C."/>
            <person name="Dhillon B."/>
            <person name="Glaser F."/>
            <person name="Hesse C.N."/>
            <person name="Kosti I."/>
            <person name="LaButti K."/>
            <person name="Lindquist E.A."/>
            <person name="Lucas S."/>
            <person name="Salamov A.A."/>
            <person name="Bradshaw R.E."/>
            <person name="Ciuffetti L."/>
            <person name="Hamelin R.C."/>
            <person name="Kema G.H.J."/>
            <person name="Lawrence C."/>
            <person name="Scott J.A."/>
            <person name="Spatafora J.W."/>
            <person name="Turgeon B.G."/>
            <person name="de Wit P.J.G.M."/>
            <person name="Zhong S."/>
            <person name="Goodwin S.B."/>
            <person name="Grigoriev I.V."/>
        </authorList>
    </citation>
    <scope>NUCLEOTIDE SEQUENCE [LARGE SCALE GENOMIC DNA]</scope>
    <source>
        <strain evidence="6 7">SO2202</strain>
    </source>
</reference>
<dbReference type="InterPro" id="IPR001841">
    <property type="entry name" value="Znf_RING"/>
</dbReference>
<dbReference type="PROSITE" id="PS50089">
    <property type="entry name" value="ZF_RING_2"/>
    <property type="match status" value="1"/>
</dbReference>
<dbReference type="SMART" id="SM00184">
    <property type="entry name" value="RING"/>
    <property type="match status" value="1"/>
</dbReference>
<dbReference type="HOGENOM" id="CLU_1074293_0_0_1"/>
<dbReference type="PANTHER" id="PTHR15315">
    <property type="entry name" value="RING FINGER PROTEIN 41, 151"/>
    <property type="match status" value="1"/>
</dbReference>
<evidence type="ECO:0000256" key="4">
    <source>
        <dbReference type="PROSITE-ProRule" id="PRU00175"/>
    </source>
</evidence>
<gene>
    <name evidence="6" type="ORF">SEPMUDRAFT_113583</name>
</gene>
<dbReference type="GO" id="GO:0008270">
    <property type="term" value="F:zinc ion binding"/>
    <property type="evidence" value="ECO:0007669"/>
    <property type="project" value="UniProtKB-KW"/>
</dbReference>
<proteinExistence type="predicted"/>
<dbReference type="SUPFAM" id="SSF57850">
    <property type="entry name" value="RING/U-box"/>
    <property type="match status" value="1"/>
</dbReference>
<dbReference type="InterPro" id="IPR017907">
    <property type="entry name" value="Znf_RING_CS"/>
</dbReference>
<dbReference type="EMBL" id="KB456260">
    <property type="protein sequence ID" value="EMF17594.1"/>
    <property type="molecule type" value="Genomic_DNA"/>
</dbReference>
<dbReference type="GeneID" id="27898177"/>
<dbReference type="AlphaFoldDB" id="N1QNT8"/>
<name>N1QNT8_SPHMS</name>
<evidence type="ECO:0000256" key="1">
    <source>
        <dbReference type="ARBA" id="ARBA00022723"/>
    </source>
</evidence>
<dbReference type="Pfam" id="PF13639">
    <property type="entry name" value="zf-RING_2"/>
    <property type="match status" value="1"/>
</dbReference>
<sequence>MDRPPEEDELFDPLFVWIRASHRGPPATANATTAAPSTALLPSREEFLATSLSPCSFLADPSSPLWVAPDEECAICYGPLQHAVKLPCNHVYCKECILTWLANNNTCPMDRSVLFRVPPAPMSLAEETDAMLAAVGTRFTSRLWEIQDEYSRKLGQLKQPILEEMDNETRTLNQLTPQLYSLRASQMAAIPAMLIWDWQRLVLENEVADSRRRLRGHLHALARVSSPQTHIWREASEAVLAARDHYVRSCHIVVQRMGV</sequence>
<organism evidence="6 7">
    <name type="scientific">Sphaerulina musiva (strain SO2202)</name>
    <name type="common">Poplar stem canker fungus</name>
    <name type="synonym">Septoria musiva</name>
    <dbReference type="NCBI Taxonomy" id="692275"/>
    <lineage>
        <taxon>Eukaryota</taxon>
        <taxon>Fungi</taxon>
        <taxon>Dikarya</taxon>
        <taxon>Ascomycota</taxon>
        <taxon>Pezizomycotina</taxon>
        <taxon>Dothideomycetes</taxon>
        <taxon>Dothideomycetidae</taxon>
        <taxon>Mycosphaerellales</taxon>
        <taxon>Mycosphaerellaceae</taxon>
        <taxon>Sphaerulina</taxon>
    </lineage>
</organism>